<evidence type="ECO:0000256" key="1">
    <source>
        <dbReference type="ARBA" id="ARBA00001922"/>
    </source>
</evidence>
<evidence type="ECO:0000256" key="3">
    <source>
        <dbReference type="ARBA" id="ARBA00012398"/>
    </source>
</evidence>
<evidence type="ECO:0000256" key="4">
    <source>
        <dbReference type="ARBA" id="ARBA00022628"/>
    </source>
</evidence>
<dbReference type="Gene3D" id="3.20.20.240">
    <property type="entry name" value="Methylmalonyl-CoA mutase"/>
    <property type="match status" value="1"/>
</dbReference>
<dbReference type="PROSITE" id="PS51332">
    <property type="entry name" value="B12_BINDING"/>
    <property type="match status" value="1"/>
</dbReference>
<dbReference type="SUPFAM" id="SSF52242">
    <property type="entry name" value="Cobalamin (vitamin B12)-binding domain"/>
    <property type="match status" value="1"/>
</dbReference>
<keyword evidence="4" id="KW-0846">Cobalamin</keyword>
<sequence length="712" mass="75114">MSDATVPPRERAVPLRAIYTREDLRGIAHLDALPGQAPFVRGPHPSMYTGRPWTIRQYTGHADAADTNLAFRAAVDAQANGLSVAFDLPTQRGYDSDHREAAADVGLAGVAIDTVDDMLRLFDGIALDRVSVSMTMNGAVLPVLAAFIVAAEARGVPAAQLTGTIQNDILKEYLVRHTWIHAPEPSLRIVAEVAAYLAEHAPRFNALSVSGYHFQEAGADPVFELALTLANARTYVERLTAAGLDADAVCARLSFFFGVGTDFYTEIAKLRAARLLWAEIAAGCGARGDRARALRTHCQTSGWSLSAQEPENNVVRVTVEAMAAVFGGTQSLHTNAWDEALALPSAGAARLARNTQRILQHEMGLCDSVDPWAGSYLMESLTDGIAQRVREELRAIDAQGGMLAVIGSGWARERIRAGARAAQARIDAGRQVVVGVNRFVADDAGGAPDCREIDGRHVRAMQCARLAQARARRDPARVAAALRALTDAARDGGANLLALAIDCMRARATVGECTAALEIVWPRYRLPDERARGVGAASVNAAPCTSGRGDDPAWRAALARVHALAARLGRRPGIVIAKLGQDGHDRGAEVVAAAFADAGFEVLRAPLFTSPEAVAELVAARRLTASVDLLGISTLSGAHGETVPALLDALAARGLAVPVIVGGIVPEAHARLLVARGVADVFGPGVPLDVLVTRVAAAIERTAVPACGDRVA</sequence>
<dbReference type="InterPro" id="IPR036724">
    <property type="entry name" value="Cobalamin-bd_sf"/>
</dbReference>
<dbReference type="KEGG" id="bgp:BGL_2c03430"/>
<dbReference type="GO" id="GO:0046872">
    <property type="term" value="F:metal ion binding"/>
    <property type="evidence" value="ECO:0007669"/>
    <property type="project" value="UniProtKB-KW"/>
</dbReference>
<dbReference type="AlphaFoldDB" id="A0A0B6S226"/>
<keyword evidence="11" id="KW-1185">Reference proteome</keyword>
<dbReference type="GO" id="GO:0019678">
    <property type="term" value="P:propionate metabolic process, methylmalonyl pathway"/>
    <property type="evidence" value="ECO:0007669"/>
    <property type="project" value="TreeGrafter"/>
</dbReference>
<comment type="similarity">
    <text evidence="2">Belongs to the methylmalonyl-CoA mutase family.</text>
</comment>
<dbReference type="InterPro" id="IPR006159">
    <property type="entry name" value="Acid_CoA_mut_C"/>
</dbReference>
<evidence type="ECO:0000256" key="2">
    <source>
        <dbReference type="ARBA" id="ARBA00008465"/>
    </source>
</evidence>
<dbReference type="NCBIfam" id="NF006944">
    <property type="entry name" value="PRK09426.1"/>
    <property type="match status" value="1"/>
</dbReference>
<evidence type="ECO:0000256" key="6">
    <source>
        <dbReference type="ARBA" id="ARBA00023235"/>
    </source>
</evidence>
<dbReference type="SUPFAM" id="SSF51703">
    <property type="entry name" value="Cobalamin (vitamin B12)-dependent enzymes"/>
    <property type="match status" value="1"/>
</dbReference>
<dbReference type="EMBL" id="CP002581">
    <property type="protein sequence ID" value="AJK48439.1"/>
    <property type="molecule type" value="Genomic_DNA"/>
</dbReference>
<protein>
    <recommendedName>
        <fullName evidence="8">Methylmalonyl-CoA mutase</fullName>
        <ecNumber evidence="3">5.4.99.2</ecNumber>
    </recommendedName>
</protein>
<dbReference type="Pfam" id="PF01642">
    <property type="entry name" value="MM_CoA_mutase"/>
    <property type="match status" value="1"/>
</dbReference>
<evidence type="ECO:0000256" key="5">
    <source>
        <dbReference type="ARBA" id="ARBA00022723"/>
    </source>
</evidence>
<evidence type="ECO:0000313" key="11">
    <source>
        <dbReference type="Proteomes" id="UP000031838"/>
    </source>
</evidence>
<dbReference type="NCBIfam" id="TIGR00641">
    <property type="entry name" value="acid_CoA_mut_N"/>
    <property type="match status" value="1"/>
</dbReference>
<proteinExistence type="inferred from homology"/>
<dbReference type="Gene3D" id="3.40.50.280">
    <property type="entry name" value="Cobalamin-binding domain"/>
    <property type="match status" value="1"/>
</dbReference>
<dbReference type="Proteomes" id="UP000031838">
    <property type="component" value="Chromosome 2"/>
</dbReference>
<dbReference type="HOGENOM" id="CLU_009523_3_1_4"/>
<dbReference type="InterPro" id="IPR016176">
    <property type="entry name" value="Cbl-dep_enz_cat"/>
</dbReference>
<dbReference type="PANTHER" id="PTHR48101">
    <property type="entry name" value="METHYLMALONYL-COA MUTASE, MITOCHONDRIAL-RELATED"/>
    <property type="match status" value="1"/>
</dbReference>
<dbReference type="InterPro" id="IPR006098">
    <property type="entry name" value="MMCoA_mutase_a_cat"/>
</dbReference>
<evidence type="ECO:0000313" key="10">
    <source>
        <dbReference type="EMBL" id="AJK48439.1"/>
    </source>
</evidence>
<dbReference type="NCBIfam" id="TIGR00640">
    <property type="entry name" value="acid_CoA_mut_C"/>
    <property type="match status" value="1"/>
</dbReference>
<reference evidence="11" key="1">
    <citation type="submission" date="2011-03" db="EMBL/GenBank/DDBJ databases">
        <authorList>
            <person name="Voget S."/>
            <person name="Streit W.R."/>
            <person name="Jaeger K.E."/>
            <person name="Daniel R."/>
        </authorList>
    </citation>
    <scope>NUCLEOTIDE SEQUENCE [LARGE SCALE GENOMIC DNA]</scope>
    <source>
        <strain evidence="11">PG1</strain>
    </source>
</reference>
<evidence type="ECO:0000256" key="7">
    <source>
        <dbReference type="ARBA" id="ARBA00023285"/>
    </source>
</evidence>
<gene>
    <name evidence="10" type="ORF">BGL_2c03430</name>
</gene>
<dbReference type="EC" id="5.4.99.2" evidence="3"/>
<name>A0A0B6S226_BURPL</name>
<dbReference type="InterPro" id="IPR006158">
    <property type="entry name" value="Cobalamin-bd"/>
</dbReference>
<comment type="cofactor">
    <cofactor evidence="1">
        <name>adenosylcob(III)alamin</name>
        <dbReference type="ChEBI" id="CHEBI:18408"/>
    </cofactor>
</comment>
<organism evidence="10 11">
    <name type="scientific">Burkholderia plantarii</name>
    <dbReference type="NCBI Taxonomy" id="41899"/>
    <lineage>
        <taxon>Bacteria</taxon>
        <taxon>Pseudomonadati</taxon>
        <taxon>Pseudomonadota</taxon>
        <taxon>Betaproteobacteria</taxon>
        <taxon>Burkholderiales</taxon>
        <taxon>Burkholderiaceae</taxon>
        <taxon>Burkholderia</taxon>
    </lineage>
</organism>
<dbReference type="FunFam" id="3.20.20.240:FF:000001">
    <property type="entry name" value="Probable methylmalonyl-coa mutase"/>
    <property type="match status" value="1"/>
</dbReference>
<dbReference type="Pfam" id="PF02310">
    <property type="entry name" value="B12-binding"/>
    <property type="match status" value="1"/>
</dbReference>
<accession>A0A0B6S226</accession>
<evidence type="ECO:0000259" key="9">
    <source>
        <dbReference type="PROSITE" id="PS51332"/>
    </source>
</evidence>
<dbReference type="InterPro" id="IPR006099">
    <property type="entry name" value="MeMalonylCoA_mutase_a/b_cat"/>
</dbReference>
<dbReference type="GO" id="GO:0005737">
    <property type="term" value="C:cytoplasm"/>
    <property type="evidence" value="ECO:0007669"/>
    <property type="project" value="TreeGrafter"/>
</dbReference>
<feature type="domain" description="B12-binding" evidence="9">
    <location>
        <begin position="571"/>
        <end position="706"/>
    </location>
</feature>
<keyword evidence="5" id="KW-0479">Metal-binding</keyword>
<dbReference type="GO" id="GO:0031419">
    <property type="term" value="F:cobalamin binding"/>
    <property type="evidence" value="ECO:0007669"/>
    <property type="project" value="UniProtKB-KW"/>
</dbReference>
<reference evidence="10 11" key="2">
    <citation type="journal article" date="2016" name="Appl. Microbiol. Biotechnol.">
        <title>Mutations improving production and secretion of extracellular lipase by Burkholderia glumae PG1.</title>
        <authorList>
            <person name="Knapp A."/>
            <person name="Voget S."/>
            <person name="Gao R."/>
            <person name="Zaburannyi N."/>
            <person name="Krysciak D."/>
            <person name="Breuer M."/>
            <person name="Hauer B."/>
            <person name="Streit W.R."/>
            <person name="Muller R."/>
            <person name="Daniel R."/>
            <person name="Jaeger K.E."/>
        </authorList>
    </citation>
    <scope>NUCLEOTIDE SEQUENCE [LARGE SCALE GENOMIC DNA]</scope>
    <source>
        <strain evidence="10 11">PG1</strain>
    </source>
</reference>
<dbReference type="GO" id="GO:0004494">
    <property type="term" value="F:methylmalonyl-CoA mutase activity"/>
    <property type="evidence" value="ECO:0007669"/>
    <property type="project" value="UniProtKB-EC"/>
</dbReference>
<dbReference type="PANTHER" id="PTHR48101:SF4">
    <property type="entry name" value="METHYLMALONYL-COA MUTASE, MITOCHONDRIAL"/>
    <property type="match status" value="1"/>
</dbReference>
<keyword evidence="6 10" id="KW-0413">Isomerase</keyword>
<evidence type="ECO:0000256" key="8">
    <source>
        <dbReference type="ARBA" id="ARBA00072363"/>
    </source>
</evidence>
<keyword evidence="7" id="KW-0170">Cobalt</keyword>
<dbReference type="RefSeq" id="WP_042627079.1">
    <property type="nucleotide sequence ID" value="NZ_CP002581.1"/>
</dbReference>